<evidence type="ECO:0000313" key="2">
    <source>
        <dbReference type="Ensembl" id="ENSCSAVP00000012963.1"/>
    </source>
</evidence>
<reference evidence="2" key="2">
    <citation type="submission" date="2025-08" db="UniProtKB">
        <authorList>
            <consortium name="Ensembl"/>
        </authorList>
    </citation>
    <scope>IDENTIFICATION</scope>
</reference>
<dbReference type="CDD" id="cd10910">
    <property type="entry name" value="PIN_limkain_b1_N_like"/>
    <property type="match status" value="1"/>
</dbReference>
<dbReference type="PANTHER" id="PTHR14379:SF3">
    <property type="entry name" value="MEIOSIS REGULATOR AND MRNA STABILITY FACTOR 1"/>
    <property type="match status" value="1"/>
</dbReference>
<reference evidence="2" key="3">
    <citation type="submission" date="2025-09" db="UniProtKB">
        <authorList>
            <consortium name="Ensembl"/>
        </authorList>
    </citation>
    <scope>IDENTIFICATION</scope>
</reference>
<accession>H2Z5V1</accession>
<name>H2Z5V1_CIOSA</name>
<dbReference type="Proteomes" id="UP000007875">
    <property type="component" value="Unassembled WGS sequence"/>
</dbReference>
<feature type="domain" description="NYN" evidence="1">
    <location>
        <begin position="173"/>
        <end position="249"/>
    </location>
</feature>
<dbReference type="InterPro" id="IPR021139">
    <property type="entry name" value="NYN"/>
</dbReference>
<organism evidence="2 3">
    <name type="scientific">Ciona savignyi</name>
    <name type="common">Pacific transparent sea squirt</name>
    <dbReference type="NCBI Taxonomy" id="51511"/>
    <lineage>
        <taxon>Eukaryota</taxon>
        <taxon>Metazoa</taxon>
        <taxon>Chordata</taxon>
        <taxon>Tunicata</taxon>
        <taxon>Ascidiacea</taxon>
        <taxon>Phlebobranchia</taxon>
        <taxon>Cionidae</taxon>
        <taxon>Ciona</taxon>
    </lineage>
</organism>
<sequence>MSNEVPASTAAAVSSNNFYDPFLLQPQSLCIYPYSSQPASPAAIYDAPSQFAFPLQNCPPQSFTFSPTGIQGSALHWQSIESVHEGVLTPTNVNGTFTEFGAVASATPEFIHPRNSNVPQWLMSPPVGDQDPSIISYAPLNTPTHSTALTASENGDVSTVLFNKDSPKKIFPIGVFWDIENCQVPSGKSSLAIVQKIRRQFFNDHVEAEFMAVCDINKESRHVIQDLNNAQVNVIHVNAVAKNAADDKLRQS</sequence>
<keyword evidence="3" id="KW-1185">Reference proteome</keyword>
<dbReference type="GO" id="GO:0004540">
    <property type="term" value="F:RNA nuclease activity"/>
    <property type="evidence" value="ECO:0007669"/>
    <property type="project" value="InterPro"/>
</dbReference>
<dbReference type="AlphaFoldDB" id="H2Z5V1"/>
<dbReference type="Ensembl" id="ENSCSAVT00000013112.1">
    <property type="protein sequence ID" value="ENSCSAVP00000012963.1"/>
    <property type="gene ID" value="ENSCSAVG00000007612.1"/>
</dbReference>
<dbReference type="GO" id="GO:0010468">
    <property type="term" value="P:regulation of gene expression"/>
    <property type="evidence" value="ECO:0007669"/>
    <property type="project" value="InterPro"/>
</dbReference>
<dbReference type="Pfam" id="PF01936">
    <property type="entry name" value="NYN"/>
    <property type="match status" value="1"/>
</dbReference>
<evidence type="ECO:0000313" key="3">
    <source>
        <dbReference type="Proteomes" id="UP000007875"/>
    </source>
</evidence>
<reference evidence="3" key="1">
    <citation type="submission" date="2003-08" db="EMBL/GenBank/DDBJ databases">
        <authorList>
            <person name="Birren B."/>
            <person name="Nusbaum C."/>
            <person name="Abebe A."/>
            <person name="Abouelleil A."/>
            <person name="Adekoya E."/>
            <person name="Ait-zahra M."/>
            <person name="Allen N."/>
            <person name="Allen T."/>
            <person name="An P."/>
            <person name="Anderson M."/>
            <person name="Anderson S."/>
            <person name="Arachchi H."/>
            <person name="Armbruster J."/>
            <person name="Bachantsang P."/>
            <person name="Baldwin J."/>
            <person name="Barry A."/>
            <person name="Bayul T."/>
            <person name="Blitshsteyn B."/>
            <person name="Bloom T."/>
            <person name="Blye J."/>
            <person name="Boguslavskiy L."/>
            <person name="Borowsky M."/>
            <person name="Boukhgalter B."/>
            <person name="Brunache A."/>
            <person name="Butler J."/>
            <person name="Calixte N."/>
            <person name="Calvo S."/>
            <person name="Camarata J."/>
            <person name="Campo K."/>
            <person name="Chang J."/>
            <person name="Cheshatsang Y."/>
            <person name="Citroen M."/>
            <person name="Collymore A."/>
            <person name="Considine T."/>
            <person name="Cook A."/>
            <person name="Cooke P."/>
            <person name="Corum B."/>
            <person name="Cuomo C."/>
            <person name="David R."/>
            <person name="Dawoe T."/>
            <person name="Degray S."/>
            <person name="Dodge S."/>
            <person name="Dooley K."/>
            <person name="Dorje P."/>
            <person name="Dorjee K."/>
            <person name="Dorris L."/>
            <person name="Duffey N."/>
            <person name="Dupes A."/>
            <person name="Elkins T."/>
            <person name="Engels R."/>
            <person name="Erickson J."/>
            <person name="Farina A."/>
            <person name="Faro S."/>
            <person name="Ferreira P."/>
            <person name="Fischer H."/>
            <person name="Fitzgerald M."/>
            <person name="Foley K."/>
            <person name="Gage D."/>
            <person name="Galagan J."/>
            <person name="Gearin G."/>
            <person name="Gnerre S."/>
            <person name="Gnirke A."/>
            <person name="Goyette A."/>
            <person name="Graham J."/>
            <person name="Grandbois E."/>
            <person name="Gyaltsen K."/>
            <person name="Hafez N."/>
            <person name="Hagopian D."/>
            <person name="Hagos B."/>
            <person name="Hall J."/>
            <person name="Hatcher B."/>
            <person name="Heller A."/>
            <person name="Higgins H."/>
            <person name="Honan T."/>
            <person name="Horn A."/>
            <person name="Houde N."/>
            <person name="Hughes L."/>
            <person name="Hulme W."/>
            <person name="Husby E."/>
            <person name="Iliev I."/>
            <person name="Jaffe D."/>
            <person name="Jones C."/>
            <person name="Kamal M."/>
            <person name="Kamat A."/>
            <person name="Kamvysselis M."/>
            <person name="Karlsson E."/>
            <person name="Kells C."/>
            <person name="Kieu A."/>
            <person name="Kisner P."/>
            <person name="Kodira C."/>
            <person name="Kulbokas E."/>
            <person name="Labutti K."/>
            <person name="Lama D."/>
            <person name="Landers T."/>
            <person name="Leger J."/>
            <person name="Levine S."/>
            <person name="Lewis D."/>
            <person name="Lewis T."/>
            <person name="Lindblad-toh K."/>
            <person name="Liu X."/>
            <person name="Lokyitsang T."/>
            <person name="Lokyitsang Y."/>
            <person name="Lucien O."/>
            <person name="Lui A."/>
            <person name="Ma L.J."/>
            <person name="Mabbitt R."/>
            <person name="Macdonald J."/>
            <person name="Maclean C."/>
            <person name="Major J."/>
            <person name="Manning J."/>
            <person name="Marabella R."/>
            <person name="Maru K."/>
            <person name="Matthews C."/>
            <person name="Mauceli E."/>
            <person name="Mccarthy M."/>
            <person name="Mcdonough S."/>
            <person name="Mcghee T."/>
            <person name="Meldrim J."/>
            <person name="Meneus L."/>
            <person name="Mesirov J."/>
            <person name="Mihalev A."/>
            <person name="Mihova T."/>
            <person name="Mikkelsen T."/>
            <person name="Mlenga V."/>
            <person name="Moru K."/>
            <person name="Mozes J."/>
            <person name="Mulrain L."/>
            <person name="Munson G."/>
            <person name="Naylor J."/>
            <person name="Newes C."/>
            <person name="Nguyen C."/>
            <person name="Nguyen N."/>
            <person name="Nguyen T."/>
            <person name="Nicol R."/>
            <person name="Nielsen C."/>
            <person name="Nizzari M."/>
            <person name="Norbu C."/>
            <person name="Norbu N."/>
            <person name="O'donnell P."/>
            <person name="Okoawo O."/>
            <person name="O'leary S."/>
            <person name="Omotosho B."/>
            <person name="O'neill K."/>
            <person name="Osman S."/>
            <person name="Parker S."/>
            <person name="Perrin D."/>
            <person name="Phunkhang P."/>
            <person name="Piqani B."/>
            <person name="Purcell S."/>
            <person name="Rachupka T."/>
            <person name="Ramasamy U."/>
            <person name="Rameau R."/>
            <person name="Ray V."/>
            <person name="Raymond C."/>
            <person name="Retta R."/>
            <person name="Richardson S."/>
            <person name="Rise C."/>
            <person name="Rodriguez J."/>
            <person name="Rogers J."/>
            <person name="Rogov P."/>
            <person name="Rutman M."/>
            <person name="Schupbach R."/>
            <person name="Seaman C."/>
            <person name="Settipalli S."/>
            <person name="Sharpe T."/>
            <person name="Sheridan J."/>
            <person name="Sherpa N."/>
            <person name="Shi J."/>
            <person name="Smirnov S."/>
            <person name="Smith C."/>
            <person name="Sougnez C."/>
            <person name="Spencer B."/>
            <person name="Stalker J."/>
            <person name="Stange-thomann N."/>
            <person name="Stavropoulos S."/>
            <person name="Stetson K."/>
            <person name="Stone C."/>
            <person name="Stone S."/>
            <person name="Stubbs M."/>
            <person name="Talamas J."/>
            <person name="Tchuinga P."/>
            <person name="Tenzing P."/>
            <person name="Tesfaye S."/>
            <person name="Theodore J."/>
            <person name="Thoulutsang Y."/>
            <person name="Topham K."/>
            <person name="Towey S."/>
            <person name="Tsamla T."/>
            <person name="Tsomo N."/>
            <person name="Vallee D."/>
            <person name="Vassiliev H."/>
            <person name="Venkataraman V."/>
            <person name="Vinson J."/>
            <person name="Vo A."/>
            <person name="Wade C."/>
            <person name="Wang S."/>
            <person name="Wangchuk T."/>
            <person name="Wangdi T."/>
            <person name="Whittaker C."/>
            <person name="Wilkinson J."/>
            <person name="Wu Y."/>
            <person name="Wyman D."/>
            <person name="Yadav S."/>
            <person name="Yang S."/>
            <person name="Yang X."/>
            <person name="Yeager S."/>
            <person name="Yee E."/>
            <person name="Young G."/>
            <person name="Zainoun J."/>
            <person name="Zembeck L."/>
            <person name="Zimmer A."/>
            <person name="Zody M."/>
            <person name="Lander E."/>
        </authorList>
    </citation>
    <scope>NUCLEOTIDE SEQUENCE [LARGE SCALE GENOMIC DNA]</scope>
</reference>
<dbReference type="GeneTree" id="ENSGT00390000002393"/>
<protein>
    <recommendedName>
        <fullName evidence="1">NYN domain-containing protein</fullName>
    </recommendedName>
</protein>
<dbReference type="GO" id="GO:1905762">
    <property type="term" value="F:CCR4-NOT complex binding"/>
    <property type="evidence" value="ECO:0007669"/>
    <property type="project" value="TreeGrafter"/>
</dbReference>
<evidence type="ECO:0000259" key="1">
    <source>
        <dbReference type="Pfam" id="PF01936"/>
    </source>
</evidence>
<proteinExistence type="predicted"/>
<dbReference type="GO" id="GO:0005777">
    <property type="term" value="C:peroxisome"/>
    <property type="evidence" value="ECO:0007669"/>
    <property type="project" value="InterPro"/>
</dbReference>
<dbReference type="PANTHER" id="PTHR14379">
    <property type="entry name" value="LIMKAIN B LKAP"/>
    <property type="match status" value="1"/>
</dbReference>
<dbReference type="InterPro" id="IPR024768">
    <property type="entry name" value="Marf1"/>
</dbReference>
<dbReference type="HOGENOM" id="CLU_1104828_0_0_1"/>